<dbReference type="RefSeq" id="XP_024770208.1">
    <property type="nucleotide sequence ID" value="XM_024913825.1"/>
</dbReference>
<reference evidence="1 2" key="1">
    <citation type="submission" date="2016-07" db="EMBL/GenBank/DDBJ databases">
        <title>Multiple horizontal gene transfer events from other fungi enriched the ability of initially mycotrophic Trichoderma (Ascomycota) to feed on dead plant biomass.</title>
        <authorList>
            <consortium name="DOE Joint Genome Institute"/>
            <person name="Aerts A."/>
            <person name="Atanasova L."/>
            <person name="Chenthamara K."/>
            <person name="Zhang J."/>
            <person name="Grujic M."/>
            <person name="Henrissat B."/>
            <person name="Kuo A."/>
            <person name="Salamov A."/>
            <person name="Lipzen A."/>
            <person name="Labutti K."/>
            <person name="Barry K."/>
            <person name="Miao Y."/>
            <person name="Rahimi M.J."/>
            <person name="Shen Q."/>
            <person name="Grigoriev I.V."/>
            <person name="Kubicek C.P."/>
            <person name="Druzhinina I.S."/>
        </authorList>
    </citation>
    <scope>NUCLEOTIDE SEQUENCE [LARGE SCALE GENOMIC DNA]</scope>
    <source>
        <strain evidence="1 2">CBS 226.95</strain>
    </source>
</reference>
<organism evidence="1 2">
    <name type="scientific">Trichoderma harzianum CBS 226.95</name>
    <dbReference type="NCBI Taxonomy" id="983964"/>
    <lineage>
        <taxon>Eukaryota</taxon>
        <taxon>Fungi</taxon>
        <taxon>Dikarya</taxon>
        <taxon>Ascomycota</taxon>
        <taxon>Pezizomycotina</taxon>
        <taxon>Sordariomycetes</taxon>
        <taxon>Hypocreomycetidae</taxon>
        <taxon>Hypocreales</taxon>
        <taxon>Hypocreaceae</taxon>
        <taxon>Trichoderma</taxon>
    </lineage>
</organism>
<dbReference type="GeneID" id="36622389"/>
<keyword evidence="2" id="KW-1185">Reference proteome</keyword>
<dbReference type="Proteomes" id="UP000241690">
    <property type="component" value="Unassembled WGS sequence"/>
</dbReference>
<dbReference type="EMBL" id="KZ679688">
    <property type="protein sequence ID" value="PTB50531.1"/>
    <property type="molecule type" value="Genomic_DNA"/>
</dbReference>
<accession>A0A2T4A0E1</accession>
<evidence type="ECO:0000313" key="2">
    <source>
        <dbReference type="Proteomes" id="UP000241690"/>
    </source>
</evidence>
<sequence length="70" mass="7729">MQHNTCDVSIFDYATCTFLAIQFVFSGILNGSTSSPGVVLISTDSHFWSSLDTHLPPSTAWTPRQEHLDV</sequence>
<name>A0A2T4A0E1_TRIHA</name>
<gene>
    <name evidence="1" type="ORF">M431DRAFT_255861</name>
</gene>
<proteinExistence type="predicted"/>
<evidence type="ECO:0000313" key="1">
    <source>
        <dbReference type="EMBL" id="PTB50531.1"/>
    </source>
</evidence>
<protein>
    <submittedName>
        <fullName evidence="1">Uncharacterized protein</fullName>
    </submittedName>
</protein>
<dbReference type="AlphaFoldDB" id="A0A2T4A0E1"/>